<dbReference type="NCBIfam" id="TIGR02473">
    <property type="entry name" value="flagell_FliJ"/>
    <property type="match status" value="1"/>
</dbReference>
<dbReference type="GO" id="GO:0044781">
    <property type="term" value="P:bacterial-type flagellum organization"/>
    <property type="evidence" value="ECO:0007669"/>
    <property type="project" value="UniProtKB-KW"/>
</dbReference>
<evidence type="ECO:0000313" key="12">
    <source>
        <dbReference type="Proteomes" id="UP000255326"/>
    </source>
</evidence>
<dbReference type="InterPro" id="IPR012823">
    <property type="entry name" value="Flagell_FliJ"/>
</dbReference>
<dbReference type="RefSeq" id="WP_114743680.1">
    <property type="nucleotide sequence ID" value="NZ_QQAY01000001.1"/>
</dbReference>
<keyword evidence="8" id="KW-0653">Protein transport</keyword>
<dbReference type="Gene3D" id="1.10.287.1700">
    <property type="match status" value="1"/>
</dbReference>
<evidence type="ECO:0000256" key="3">
    <source>
        <dbReference type="ARBA" id="ARBA00020392"/>
    </source>
</evidence>
<dbReference type="EMBL" id="QQAY01000001">
    <property type="protein sequence ID" value="RDI47457.1"/>
    <property type="molecule type" value="Genomic_DNA"/>
</dbReference>
<dbReference type="InterPro" id="IPR053716">
    <property type="entry name" value="Flag_assembly_chemotaxis_eff"/>
</dbReference>
<evidence type="ECO:0000256" key="5">
    <source>
        <dbReference type="ARBA" id="ARBA00022475"/>
    </source>
</evidence>
<accession>A0A370GUU9</accession>
<protein>
    <recommendedName>
        <fullName evidence="3">Flagellar FliJ protein</fullName>
    </recommendedName>
</protein>
<comment type="caution">
    <text evidence="11">The sequence shown here is derived from an EMBL/GenBank/DDBJ whole genome shotgun (WGS) entry which is preliminary data.</text>
</comment>
<comment type="subcellular location">
    <subcellularLocation>
        <location evidence="1">Cell membrane</location>
        <topology evidence="1">Peripheral membrane protein</topology>
        <orientation evidence="1">Cytoplasmic side</orientation>
    </subcellularLocation>
</comment>
<evidence type="ECO:0000256" key="9">
    <source>
        <dbReference type="ARBA" id="ARBA00023136"/>
    </source>
</evidence>
<proteinExistence type="inferred from homology"/>
<evidence type="ECO:0000256" key="1">
    <source>
        <dbReference type="ARBA" id="ARBA00004413"/>
    </source>
</evidence>
<evidence type="ECO:0000256" key="6">
    <source>
        <dbReference type="ARBA" id="ARBA00022500"/>
    </source>
</evidence>
<dbReference type="OrthoDB" id="2968361at2"/>
<evidence type="ECO:0000313" key="11">
    <source>
        <dbReference type="EMBL" id="RDI47457.1"/>
    </source>
</evidence>
<comment type="similarity">
    <text evidence="2">Belongs to the FliJ family.</text>
</comment>
<dbReference type="Pfam" id="PF02050">
    <property type="entry name" value="FliJ"/>
    <property type="match status" value="1"/>
</dbReference>
<keyword evidence="11" id="KW-0966">Cell projection</keyword>
<gene>
    <name evidence="11" type="ORF">DFR59_101112</name>
</gene>
<organism evidence="11 12">
    <name type="scientific">Falsibacillus pallidus</name>
    <dbReference type="NCBI Taxonomy" id="493781"/>
    <lineage>
        <taxon>Bacteria</taxon>
        <taxon>Bacillati</taxon>
        <taxon>Bacillota</taxon>
        <taxon>Bacilli</taxon>
        <taxon>Bacillales</taxon>
        <taxon>Bacillaceae</taxon>
        <taxon>Falsibacillus</taxon>
    </lineage>
</organism>
<dbReference type="GO" id="GO:0006935">
    <property type="term" value="P:chemotaxis"/>
    <property type="evidence" value="ECO:0007669"/>
    <property type="project" value="UniProtKB-KW"/>
</dbReference>
<keyword evidence="11" id="KW-0969">Cilium</keyword>
<dbReference type="AlphaFoldDB" id="A0A370GUU9"/>
<dbReference type="GO" id="GO:0015031">
    <property type="term" value="P:protein transport"/>
    <property type="evidence" value="ECO:0007669"/>
    <property type="project" value="UniProtKB-KW"/>
</dbReference>
<evidence type="ECO:0000256" key="2">
    <source>
        <dbReference type="ARBA" id="ARBA00010004"/>
    </source>
</evidence>
<keyword evidence="10" id="KW-1006">Bacterial flagellum protein export</keyword>
<keyword evidence="6" id="KW-0145">Chemotaxis</keyword>
<sequence>MSYQFKFSKLLTVKEREKDEAQTVYQDSVKKFREVADHLYQLLKKKEDLQTFQSDQLERGLSIQEIRHNQQFLTNIEKTISYYQELVINARNRMNWNEQLLQDRNVEVKKYEKIRERDLIQYKEWMNHTESKQLDEISTMQFSFRNGTR</sequence>
<keyword evidence="9" id="KW-0472">Membrane</keyword>
<dbReference type="GO" id="GO:0071973">
    <property type="term" value="P:bacterial-type flagellum-dependent cell motility"/>
    <property type="evidence" value="ECO:0007669"/>
    <property type="project" value="InterPro"/>
</dbReference>
<evidence type="ECO:0000256" key="7">
    <source>
        <dbReference type="ARBA" id="ARBA00022795"/>
    </source>
</evidence>
<keyword evidence="12" id="KW-1185">Reference proteome</keyword>
<evidence type="ECO:0000256" key="4">
    <source>
        <dbReference type="ARBA" id="ARBA00022448"/>
    </source>
</evidence>
<reference evidence="11 12" key="1">
    <citation type="submission" date="2018-07" db="EMBL/GenBank/DDBJ databases">
        <title>Genomic Encyclopedia of Type Strains, Phase IV (KMG-IV): sequencing the most valuable type-strain genomes for metagenomic binning, comparative biology and taxonomic classification.</title>
        <authorList>
            <person name="Goeker M."/>
        </authorList>
    </citation>
    <scope>NUCLEOTIDE SEQUENCE [LARGE SCALE GENOMIC DNA]</scope>
    <source>
        <strain evidence="11 12">DSM 25281</strain>
    </source>
</reference>
<name>A0A370GUU9_9BACI</name>
<dbReference type="GO" id="GO:0005886">
    <property type="term" value="C:plasma membrane"/>
    <property type="evidence" value="ECO:0007669"/>
    <property type="project" value="UniProtKB-SubCell"/>
</dbReference>
<dbReference type="GO" id="GO:0009288">
    <property type="term" value="C:bacterial-type flagellum"/>
    <property type="evidence" value="ECO:0007669"/>
    <property type="project" value="InterPro"/>
</dbReference>
<evidence type="ECO:0000256" key="10">
    <source>
        <dbReference type="ARBA" id="ARBA00023225"/>
    </source>
</evidence>
<dbReference type="Proteomes" id="UP000255326">
    <property type="component" value="Unassembled WGS sequence"/>
</dbReference>
<keyword evidence="4" id="KW-0813">Transport</keyword>
<keyword evidence="7" id="KW-1005">Bacterial flagellum biogenesis</keyword>
<evidence type="ECO:0000256" key="8">
    <source>
        <dbReference type="ARBA" id="ARBA00022927"/>
    </source>
</evidence>
<keyword evidence="5" id="KW-1003">Cell membrane</keyword>
<keyword evidence="11" id="KW-0282">Flagellum</keyword>